<dbReference type="RefSeq" id="WP_139304779.1">
    <property type="nucleotide sequence ID" value="NZ_FNQO01000001.1"/>
</dbReference>
<dbReference type="Pfam" id="PF13640">
    <property type="entry name" value="2OG-FeII_Oxy_3"/>
    <property type="match status" value="1"/>
</dbReference>
<accession>A0A1H3VN58</accession>
<gene>
    <name evidence="2" type="ORF">SAMN05216562_0108</name>
</gene>
<evidence type="ECO:0000313" key="2">
    <source>
        <dbReference type="EMBL" id="SDZ76233.1"/>
    </source>
</evidence>
<name>A0A1H3VN58_9GAMM</name>
<dbReference type="EMBL" id="FNQO01000001">
    <property type="protein sequence ID" value="SDZ76233.1"/>
    <property type="molecule type" value="Genomic_DNA"/>
</dbReference>
<dbReference type="InterPro" id="IPR044862">
    <property type="entry name" value="Pro_4_hyd_alph_FE2OG_OXY"/>
</dbReference>
<sequence length="235" mass="26023">MTSLVADASRWLDTSALTGEDALIKSLPFPFFVAPKVLTEELMSPLLEDFPRLKGAGYLPYEKEECGDSINTLIEGLVDPAFADAIGKNLGIEQLSQYPTYVSISRSLKKRHGNIHTDGKSKVATALLYLNPEWTLDGNGCLRFLNRIDDYEDMVVPEIKPAYGTLVAFKRAENSFHGHLPFEGQRLVIQIAWLVSAADKDRKAKRGKLSHKLKQLQGWLGRKFGGAGNGTAEQM</sequence>
<reference evidence="3" key="1">
    <citation type="submission" date="2016-10" db="EMBL/GenBank/DDBJ databases">
        <authorList>
            <person name="Varghese N."/>
            <person name="Submissions S."/>
        </authorList>
    </citation>
    <scope>NUCLEOTIDE SEQUENCE [LARGE SCALE GENOMIC DNA]</scope>
    <source>
        <strain evidence="3">CGMCC 1.10657</strain>
    </source>
</reference>
<protein>
    <submittedName>
        <fullName evidence="2">Proline 4-hydroxylase (Includes Rps23 Pro-64 3,4-dihydroxylase Tpa1), contains SM-20 domain</fullName>
    </submittedName>
</protein>
<keyword evidence="3" id="KW-1185">Reference proteome</keyword>
<feature type="domain" description="Prolyl 4-hydroxylase alpha subunit Fe(2+) 2OG dioxygenase" evidence="1">
    <location>
        <begin position="112"/>
        <end position="190"/>
    </location>
</feature>
<evidence type="ECO:0000259" key="1">
    <source>
        <dbReference type="Pfam" id="PF13640"/>
    </source>
</evidence>
<dbReference type="AlphaFoldDB" id="A0A1H3VN58"/>
<dbReference type="OrthoDB" id="8578235at2"/>
<organism evidence="2 3">
    <name type="scientific">Microbulbifer marinus</name>
    <dbReference type="NCBI Taxonomy" id="658218"/>
    <lineage>
        <taxon>Bacteria</taxon>
        <taxon>Pseudomonadati</taxon>
        <taxon>Pseudomonadota</taxon>
        <taxon>Gammaproteobacteria</taxon>
        <taxon>Cellvibrionales</taxon>
        <taxon>Microbulbiferaceae</taxon>
        <taxon>Microbulbifer</taxon>
    </lineage>
</organism>
<dbReference type="STRING" id="658218.SAMN05216562_0108"/>
<proteinExistence type="predicted"/>
<dbReference type="Proteomes" id="UP000198658">
    <property type="component" value="Unassembled WGS sequence"/>
</dbReference>
<dbReference type="Gene3D" id="2.60.120.620">
    <property type="entry name" value="q2cbj1_9rhob like domain"/>
    <property type="match status" value="1"/>
</dbReference>
<evidence type="ECO:0000313" key="3">
    <source>
        <dbReference type="Proteomes" id="UP000198658"/>
    </source>
</evidence>